<feature type="transmembrane region" description="Helical" evidence="2">
    <location>
        <begin position="73"/>
        <end position="91"/>
    </location>
</feature>
<keyword evidence="2" id="KW-1133">Transmembrane helix</keyword>
<feature type="transmembrane region" description="Helical" evidence="2">
    <location>
        <begin position="12"/>
        <end position="33"/>
    </location>
</feature>
<dbReference type="OrthoDB" id="7846047at2"/>
<feature type="transmembrane region" description="Helical" evidence="2">
    <location>
        <begin position="194"/>
        <end position="212"/>
    </location>
</feature>
<evidence type="ECO:0000313" key="3">
    <source>
        <dbReference type="EMBL" id="KAA3531833.1"/>
    </source>
</evidence>
<feature type="transmembrane region" description="Helical" evidence="2">
    <location>
        <begin position="132"/>
        <end position="152"/>
    </location>
</feature>
<gene>
    <name evidence="3" type="ORF">DXT89_00080</name>
</gene>
<organism evidence="3 4">
    <name type="scientific">Agrobacterium vitis</name>
    <name type="common">Rhizobium vitis</name>
    <dbReference type="NCBI Taxonomy" id="373"/>
    <lineage>
        <taxon>Bacteria</taxon>
        <taxon>Pseudomonadati</taxon>
        <taxon>Pseudomonadota</taxon>
        <taxon>Alphaproteobacteria</taxon>
        <taxon>Hyphomicrobiales</taxon>
        <taxon>Rhizobiaceae</taxon>
        <taxon>Rhizobium/Agrobacterium group</taxon>
        <taxon>Agrobacterium</taxon>
    </lineage>
</organism>
<dbReference type="Proteomes" id="UP000436911">
    <property type="component" value="Unassembled WGS sequence"/>
</dbReference>
<dbReference type="RefSeq" id="WP_060719214.1">
    <property type="nucleotide sequence ID" value="NZ_CP055265.1"/>
</dbReference>
<evidence type="ECO:0000256" key="2">
    <source>
        <dbReference type="SAM" id="Phobius"/>
    </source>
</evidence>
<feature type="transmembrane region" description="Helical" evidence="2">
    <location>
        <begin position="164"/>
        <end position="187"/>
    </location>
</feature>
<keyword evidence="2" id="KW-0812">Transmembrane</keyword>
<feature type="region of interest" description="Disordered" evidence="1">
    <location>
        <begin position="240"/>
        <end position="263"/>
    </location>
</feature>
<sequence length="263" mass="28152">MAKPGMPLAGHLTVGLALAALLGAIGICASALWTWLDQETLDHWLLSTTFTIERLLPLLGTGFILGQLPRRRLPLALLVLAAGFVAGFVWRDMWMRLLAPLPAAPSHFFLVGPLACLLAGVMLVLPLPLRFWSGLALLPVLGIALSLAISFSDPSLHDRLYLPLALSAALWLLLVSGLVAGIVTAAWTRIASRVYGSWLLAIGMLYGGAYMASKQTTLIPPPFVEPPAASDDFSGFEPLFKSLDRYGPQRPVLGPESGEGRVP</sequence>
<dbReference type="GeneID" id="60681674"/>
<dbReference type="AlphaFoldDB" id="A0A368P0P2"/>
<accession>A0A368P0P2</accession>
<reference evidence="3 4" key="1">
    <citation type="submission" date="2018-08" db="EMBL/GenBank/DDBJ databases">
        <title>Genome sequencing of Agrobacterium vitis strain ICMP 10754.</title>
        <authorList>
            <person name="Visnovsky S.B."/>
            <person name="Pitman A.R."/>
        </authorList>
    </citation>
    <scope>NUCLEOTIDE SEQUENCE [LARGE SCALE GENOMIC DNA]</scope>
    <source>
        <strain evidence="3 4">ICMP 10754</strain>
    </source>
</reference>
<evidence type="ECO:0000313" key="4">
    <source>
        <dbReference type="Proteomes" id="UP000436911"/>
    </source>
</evidence>
<feature type="transmembrane region" description="Helical" evidence="2">
    <location>
        <begin position="45"/>
        <end position="66"/>
    </location>
</feature>
<keyword evidence="2" id="KW-0472">Membrane</keyword>
<protein>
    <submittedName>
        <fullName evidence="3">Uncharacterized protein</fullName>
    </submittedName>
</protein>
<evidence type="ECO:0000256" key="1">
    <source>
        <dbReference type="SAM" id="MobiDB-lite"/>
    </source>
</evidence>
<name>A0A368P0P2_AGRVI</name>
<proteinExistence type="predicted"/>
<comment type="caution">
    <text evidence="3">The sequence shown here is derived from an EMBL/GenBank/DDBJ whole genome shotgun (WGS) entry which is preliminary data.</text>
</comment>
<feature type="transmembrane region" description="Helical" evidence="2">
    <location>
        <begin position="103"/>
        <end position="125"/>
    </location>
</feature>
<dbReference type="EMBL" id="QUSG01000001">
    <property type="protein sequence ID" value="KAA3531833.1"/>
    <property type="molecule type" value="Genomic_DNA"/>
</dbReference>